<organism evidence="2 3">
    <name type="scientific">Trapa natans</name>
    <name type="common">Water chestnut</name>
    <dbReference type="NCBI Taxonomy" id="22666"/>
    <lineage>
        <taxon>Eukaryota</taxon>
        <taxon>Viridiplantae</taxon>
        <taxon>Streptophyta</taxon>
        <taxon>Embryophyta</taxon>
        <taxon>Tracheophyta</taxon>
        <taxon>Spermatophyta</taxon>
        <taxon>Magnoliopsida</taxon>
        <taxon>eudicotyledons</taxon>
        <taxon>Gunneridae</taxon>
        <taxon>Pentapetalae</taxon>
        <taxon>rosids</taxon>
        <taxon>malvids</taxon>
        <taxon>Myrtales</taxon>
        <taxon>Lythraceae</taxon>
        <taxon>Trapa</taxon>
    </lineage>
</organism>
<sequence length="133" mass="15896">MERLNYQSHYSFLKIIMPRCKTFPAPKWFTGSERLENSRNLGIILVEIRIYFRIPGDSNYHKSCVPTLSFFIINGCILKNVGSIWYIRMGKLIEQKKEWVKRGIFNKPPKSRESRKLLESWRGFSFRHSRYTS</sequence>
<evidence type="ECO:0000256" key="1">
    <source>
        <dbReference type="SAM" id="Phobius"/>
    </source>
</evidence>
<proteinExistence type="predicted"/>
<keyword evidence="1" id="KW-1133">Transmembrane helix</keyword>
<dbReference type="AlphaFoldDB" id="A0AAN7KHE8"/>
<reference evidence="2 3" key="1">
    <citation type="journal article" date="2023" name="Hortic Res">
        <title>Pangenome of water caltrop reveals structural variations and asymmetric subgenome divergence after allopolyploidization.</title>
        <authorList>
            <person name="Zhang X."/>
            <person name="Chen Y."/>
            <person name="Wang L."/>
            <person name="Yuan Y."/>
            <person name="Fang M."/>
            <person name="Shi L."/>
            <person name="Lu R."/>
            <person name="Comes H.P."/>
            <person name="Ma Y."/>
            <person name="Chen Y."/>
            <person name="Huang G."/>
            <person name="Zhou Y."/>
            <person name="Zheng Z."/>
            <person name="Qiu Y."/>
        </authorList>
    </citation>
    <scope>NUCLEOTIDE SEQUENCE [LARGE SCALE GENOMIC DNA]</scope>
    <source>
        <strain evidence="2">F231</strain>
    </source>
</reference>
<comment type="caution">
    <text evidence="2">The sequence shown here is derived from an EMBL/GenBank/DDBJ whole genome shotgun (WGS) entry which is preliminary data.</text>
</comment>
<dbReference type="EMBL" id="JAXQNO010000023">
    <property type="protein sequence ID" value="KAK4765044.1"/>
    <property type="molecule type" value="Genomic_DNA"/>
</dbReference>
<name>A0AAN7KHE8_TRANT</name>
<keyword evidence="1" id="KW-0812">Transmembrane</keyword>
<feature type="transmembrane region" description="Helical" evidence="1">
    <location>
        <begin position="68"/>
        <end position="87"/>
    </location>
</feature>
<protein>
    <submittedName>
        <fullName evidence="2">Uncharacterized protein</fullName>
    </submittedName>
</protein>
<accession>A0AAN7KHE8</accession>
<keyword evidence="1" id="KW-0472">Membrane</keyword>
<keyword evidence="3" id="KW-1185">Reference proteome</keyword>
<gene>
    <name evidence="2" type="ORF">SAY86_026134</name>
</gene>
<evidence type="ECO:0000313" key="2">
    <source>
        <dbReference type="EMBL" id="KAK4765044.1"/>
    </source>
</evidence>
<dbReference type="Proteomes" id="UP001346149">
    <property type="component" value="Unassembled WGS sequence"/>
</dbReference>
<evidence type="ECO:0000313" key="3">
    <source>
        <dbReference type="Proteomes" id="UP001346149"/>
    </source>
</evidence>